<dbReference type="InterPro" id="IPR012467">
    <property type="entry name" value="DUF1684"/>
</dbReference>
<gene>
    <name evidence="1" type="ORF">ABFY20_13990</name>
</gene>
<accession>A0AB39BDG7</accession>
<evidence type="ECO:0000313" key="1">
    <source>
        <dbReference type="EMBL" id="XDI04433.1"/>
    </source>
</evidence>
<proteinExistence type="predicted"/>
<reference evidence="1" key="1">
    <citation type="submission" date="2024-05" db="EMBL/GenBank/DDBJ databases">
        <title>Herbiconiux sp. A18JL235.</title>
        <authorList>
            <person name="Zhang G."/>
        </authorList>
    </citation>
    <scope>NUCLEOTIDE SEQUENCE</scope>
    <source>
        <strain evidence="1">A18JL235</strain>
    </source>
</reference>
<name>A0AB39BDG7_9MICO</name>
<dbReference type="RefSeq" id="WP_368496833.1">
    <property type="nucleotide sequence ID" value="NZ_CP162511.1"/>
</dbReference>
<protein>
    <submittedName>
        <fullName evidence="1">DUF1684 domain-containing protein</fullName>
    </submittedName>
</protein>
<dbReference type="AlphaFoldDB" id="A0AB39BDG7"/>
<organism evidence="1">
    <name type="scientific">Herbiconiux sp. A18JL235</name>
    <dbReference type="NCBI Taxonomy" id="3152363"/>
    <lineage>
        <taxon>Bacteria</taxon>
        <taxon>Bacillati</taxon>
        <taxon>Actinomycetota</taxon>
        <taxon>Actinomycetes</taxon>
        <taxon>Micrococcales</taxon>
        <taxon>Microbacteriaceae</taxon>
        <taxon>Herbiconiux</taxon>
    </lineage>
</organism>
<dbReference type="PANTHER" id="PTHR41913:SF1">
    <property type="entry name" value="DUF1684 DOMAIN-CONTAINING PROTEIN"/>
    <property type="match status" value="1"/>
</dbReference>
<dbReference type="PANTHER" id="PTHR41913">
    <property type="entry name" value="DUF1684 DOMAIN-CONTAINING PROTEIN"/>
    <property type="match status" value="1"/>
</dbReference>
<dbReference type="Pfam" id="PF07920">
    <property type="entry name" value="DUF1684"/>
    <property type="match status" value="1"/>
</dbReference>
<sequence length="246" mass="26757">MSDSEFEKAWGSWHEARLRTVTAPHGTASLVATHWLTAEPQRLHGLEGSWHLDDGAVVGDDFTIEEGGETLVGRLLLRHFRRDDDVAVRVLDPEATSRASVDGISAYSPDEAWVLKGRFTPAPVDATVELHLVDGYVESSRLAGTIALEVDGREVELVATGDASGMLVVFGDTTNGDETYRFRFLKLRADAGGGEIEVDFNRAYLPPCAFADFYVCPFPPPQNRLDVPVRAGEKSVVRSTEGSAVA</sequence>
<dbReference type="EMBL" id="CP162511">
    <property type="protein sequence ID" value="XDI04433.1"/>
    <property type="molecule type" value="Genomic_DNA"/>
</dbReference>